<evidence type="ECO:0000313" key="4">
    <source>
        <dbReference type="Proteomes" id="UP000003374"/>
    </source>
</evidence>
<dbReference type="AlphaFoldDB" id="A4BL71"/>
<sequence length="139" mass="15393">MAIVARFMIMGFLLSLLGGCATAPPERFSQVTRASVGEQRIQRVSLVASNYWFRPERIIVKAGVPVELSVRKEPGIIPHSFVIHAPEAGINVNVELNIKPKVIDFVPQKAGIFEFYCDKSGLLESHRKMGMTGIIEVTQ</sequence>
<feature type="domain" description="EfeO-type cupredoxin-like" evidence="2">
    <location>
        <begin position="38"/>
        <end position="118"/>
    </location>
</feature>
<dbReference type="SUPFAM" id="SSF49503">
    <property type="entry name" value="Cupredoxins"/>
    <property type="match status" value="1"/>
</dbReference>
<dbReference type="PROSITE" id="PS51257">
    <property type="entry name" value="PROKAR_LIPOPROTEIN"/>
    <property type="match status" value="1"/>
</dbReference>
<organism evidence="3 4">
    <name type="scientific">Nitrococcus mobilis Nb-231</name>
    <dbReference type="NCBI Taxonomy" id="314278"/>
    <lineage>
        <taxon>Bacteria</taxon>
        <taxon>Pseudomonadati</taxon>
        <taxon>Pseudomonadota</taxon>
        <taxon>Gammaproteobacteria</taxon>
        <taxon>Chromatiales</taxon>
        <taxon>Ectothiorhodospiraceae</taxon>
        <taxon>Nitrococcus</taxon>
    </lineage>
</organism>
<feature type="signal peptide" evidence="1">
    <location>
        <begin position="1"/>
        <end position="23"/>
    </location>
</feature>
<evidence type="ECO:0000313" key="3">
    <source>
        <dbReference type="EMBL" id="EAR23059.1"/>
    </source>
</evidence>
<keyword evidence="4" id="KW-1185">Reference proteome</keyword>
<dbReference type="STRING" id="314278.NB231_14603"/>
<feature type="chain" id="PRO_5002666625" description="EfeO-type cupredoxin-like domain-containing protein" evidence="1">
    <location>
        <begin position="24"/>
        <end position="139"/>
    </location>
</feature>
<protein>
    <recommendedName>
        <fullName evidence="2">EfeO-type cupredoxin-like domain-containing protein</fullName>
    </recommendedName>
</protein>
<comment type="caution">
    <text evidence="3">The sequence shown here is derived from an EMBL/GenBank/DDBJ whole genome shotgun (WGS) entry which is preliminary data.</text>
</comment>
<dbReference type="InterPro" id="IPR028096">
    <property type="entry name" value="EfeO_Cupredoxin"/>
</dbReference>
<dbReference type="Pfam" id="PF13473">
    <property type="entry name" value="Cupredoxin_1"/>
    <property type="match status" value="1"/>
</dbReference>
<dbReference type="InterPro" id="IPR008972">
    <property type="entry name" value="Cupredoxin"/>
</dbReference>
<dbReference type="Gene3D" id="2.60.40.420">
    <property type="entry name" value="Cupredoxins - blue copper proteins"/>
    <property type="match status" value="1"/>
</dbReference>
<reference evidence="3 4" key="1">
    <citation type="submission" date="2006-02" db="EMBL/GenBank/DDBJ databases">
        <authorList>
            <person name="Waterbury J."/>
            <person name="Ferriera S."/>
            <person name="Johnson J."/>
            <person name="Kravitz S."/>
            <person name="Halpern A."/>
            <person name="Remington K."/>
            <person name="Beeson K."/>
            <person name="Tran B."/>
            <person name="Rogers Y.-H."/>
            <person name="Friedman R."/>
            <person name="Venter J.C."/>
        </authorList>
    </citation>
    <scope>NUCLEOTIDE SEQUENCE [LARGE SCALE GENOMIC DNA]</scope>
    <source>
        <strain evidence="3 4">Nb-231</strain>
    </source>
</reference>
<evidence type="ECO:0000256" key="1">
    <source>
        <dbReference type="SAM" id="SignalP"/>
    </source>
</evidence>
<name>A4BL71_9GAMM</name>
<gene>
    <name evidence="3" type="ORF">NB231_14603</name>
</gene>
<dbReference type="Proteomes" id="UP000003374">
    <property type="component" value="Unassembled WGS sequence"/>
</dbReference>
<accession>A4BL71</accession>
<dbReference type="HOGENOM" id="CLU_145254_0_0_6"/>
<proteinExistence type="predicted"/>
<dbReference type="EMBL" id="AAOF01000001">
    <property type="protein sequence ID" value="EAR23059.1"/>
    <property type="molecule type" value="Genomic_DNA"/>
</dbReference>
<evidence type="ECO:0000259" key="2">
    <source>
        <dbReference type="Pfam" id="PF13473"/>
    </source>
</evidence>
<dbReference type="eggNOG" id="COG3794">
    <property type="taxonomic scope" value="Bacteria"/>
</dbReference>
<keyword evidence="1" id="KW-0732">Signal</keyword>